<feature type="transmembrane region" description="Helical" evidence="7">
    <location>
        <begin position="147"/>
        <end position="165"/>
    </location>
</feature>
<evidence type="ECO:0000256" key="6">
    <source>
        <dbReference type="SAM" id="Coils"/>
    </source>
</evidence>
<feature type="transmembrane region" description="Helical" evidence="7">
    <location>
        <begin position="501"/>
        <end position="520"/>
    </location>
</feature>
<dbReference type="KEGG" id="tet:TTHERM_00136140"/>
<dbReference type="GO" id="GO:0016020">
    <property type="term" value="C:membrane"/>
    <property type="evidence" value="ECO:0007669"/>
    <property type="project" value="UniProtKB-SubCell"/>
</dbReference>
<feature type="transmembrane region" description="Helical" evidence="7">
    <location>
        <begin position="559"/>
        <end position="580"/>
    </location>
</feature>
<dbReference type="AlphaFoldDB" id="I7MF74"/>
<dbReference type="FunCoup" id="I7MF74">
    <property type="interactions" value="2"/>
</dbReference>
<keyword evidence="4 7" id="KW-1133">Transmembrane helix</keyword>
<feature type="coiled-coil region" evidence="6">
    <location>
        <begin position="222"/>
        <end position="253"/>
    </location>
</feature>
<comment type="subcellular location">
    <subcellularLocation>
        <location evidence="1">Membrane</location>
        <topology evidence="1">Multi-pass membrane protein</topology>
    </subcellularLocation>
</comment>
<evidence type="ECO:0000256" key="1">
    <source>
        <dbReference type="ARBA" id="ARBA00004141"/>
    </source>
</evidence>
<keyword evidence="6" id="KW-0175">Coiled coil</keyword>
<organism evidence="8 9">
    <name type="scientific">Tetrahymena thermophila (strain SB210)</name>
    <dbReference type="NCBI Taxonomy" id="312017"/>
    <lineage>
        <taxon>Eukaryota</taxon>
        <taxon>Sar</taxon>
        <taxon>Alveolata</taxon>
        <taxon>Ciliophora</taxon>
        <taxon>Intramacronucleata</taxon>
        <taxon>Oligohymenophorea</taxon>
        <taxon>Hymenostomatida</taxon>
        <taxon>Tetrahymenina</taxon>
        <taxon>Tetrahymenidae</taxon>
        <taxon>Tetrahymena</taxon>
    </lineage>
</organism>
<feature type="transmembrane region" description="Helical" evidence="7">
    <location>
        <begin position="12"/>
        <end position="36"/>
    </location>
</feature>
<dbReference type="GeneID" id="7823018"/>
<dbReference type="OrthoDB" id="410267at2759"/>
<dbReference type="SUPFAM" id="SSF103473">
    <property type="entry name" value="MFS general substrate transporter"/>
    <property type="match status" value="1"/>
</dbReference>
<dbReference type="Proteomes" id="UP000009168">
    <property type="component" value="Unassembled WGS sequence"/>
</dbReference>
<dbReference type="InterPro" id="IPR052983">
    <property type="entry name" value="MFS_Riboflavin_Transporter"/>
</dbReference>
<proteinExistence type="predicted"/>
<keyword evidence="5 7" id="KW-0472">Membrane</keyword>
<dbReference type="EMBL" id="GG662639">
    <property type="protein sequence ID" value="EAR99450.2"/>
    <property type="molecule type" value="Genomic_DNA"/>
</dbReference>
<feature type="transmembrane region" description="Helical" evidence="7">
    <location>
        <begin position="112"/>
        <end position="135"/>
    </location>
</feature>
<evidence type="ECO:0000256" key="4">
    <source>
        <dbReference type="ARBA" id="ARBA00022989"/>
    </source>
</evidence>
<reference evidence="9" key="1">
    <citation type="journal article" date="2006" name="PLoS Biol.">
        <title>Macronuclear genome sequence of the ciliate Tetrahymena thermophila, a model eukaryote.</title>
        <authorList>
            <person name="Eisen J.A."/>
            <person name="Coyne R.S."/>
            <person name="Wu M."/>
            <person name="Wu D."/>
            <person name="Thiagarajan M."/>
            <person name="Wortman J.R."/>
            <person name="Badger J.H."/>
            <person name="Ren Q."/>
            <person name="Amedeo P."/>
            <person name="Jones K.M."/>
            <person name="Tallon L.J."/>
            <person name="Delcher A.L."/>
            <person name="Salzberg S.L."/>
            <person name="Silva J.C."/>
            <person name="Haas B.J."/>
            <person name="Majoros W.H."/>
            <person name="Farzad M."/>
            <person name="Carlton J.M."/>
            <person name="Smith R.K. Jr."/>
            <person name="Garg J."/>
            <person name="Pearlman R.E."/>
            <person name="Karrer K.M."/>
            <person name="Sun L."/>
            <person name="Manning G."/>
            <person name="Elde N.C."/>
            <person name="Turkewitz A.P."/>
            <person name="Asai D.J."/>
            <person name="Wilkes D.E."/>
            <person name="Wang Y."/>
            <person name="Cai H."/>
            <person name="Collins K."/>
            <person name="Stewart B.A."/>
            <person name="Lee S.R."/>
            <person name="Wilamowska K."/>
            <person name="Weinberg Z."/>
            <person name="Ruzzo W.L."/>
            <person name="Wloga D."/>
            <person name="Gaertig J."/>
            <person name="Frankel J."/>
            <person name="Tsao C.-C."/>
            <person name="Gorovsky M.A."/>
            <person name="Keeling P.J."/>
            <person name="Waller R.F."/>
            <person name="Patron N.J."/>
            <person name="Cherry J.M."/>
            <person name="Stover N.A."/>
            <person name="Krieger C.J."/>
            <person name="del Toro C."/>
            <person name="Ryder H.F."/>
            <person name="Williamson S.C."/>
            <person name="Barbeau R.A."/>
            <person name="Hamilton E.P."/>
            <person name="Orias E."/>
        </authorList>
    </citation>
    <scope>NUCLEOTIDE SEQUENCE [LARGE SCALE GENOMIC DNA]</scope>
    <source>
        <strain evidence="9">SB210</strain>
    </source>
</reference>
<dbReference type="InterPro" id="IPR036259">
    <property type="entry name" value="MFS_trans_sf"/>
</dbReference>
<name>I7MF74_TETTS</name>
<evidence type="ECO:0000256" key="3">
    <source>
        <dbReference type="ARBA" id="ARBA00022692"/>
    </source>
</evidence>
<accession>I7MF74</accession>
<feature type="transmembrane region" description="Helical" evidence="7">
    <location>
        <begin position="526"/>
        <end position="547"/>
    </location>
</feature>
<evidence type="ECO:0000256" key="2">
    <source>
        <dbReference type="ARBA" id="ARBA00022448"/>
    </source>
</evidence>
<feature type="transmembrane region" description="Helical" evidence="7">
    <location>
        <begin position="48"/>
        <end position="71"/>
    </location>
</feature>
<sequence length="641" mass="73640">MKLTNTQRGLLTVFGGFTVHLVIGAVFMWGTLNVYITSYFRQLNDEGLALSVGGAIFPVMMLSVATGMPLGIKAVQLFGSARYYVMAASIICSFLVFISSYCTYFWQYVLVFGILFGLFSGTIYFIPIYMGYLYFPKKKGFVSGTVLCGYGLCSLVMGLTFFSFVNPDNLTQEKDHDGYSYFQGSSVIVAQRVPEALRKMSLIYVILSVFGSCFIMYHPNQIGEEERRLKKLLQEKKKKEEILKHKLDFLSSEQLKPVQQQDKRMSEILIQKKKEVLQQNIEIIEKQEKVIEKHIELQKIEDQQKIQYIYSAGENNQENAQINYFGNYNPNDNDDERNAQLKQTNTTSSFIQTKVNIDMIFMEEDGGQNRKAHTNEYVEEIEKEIEALEMSVKLDQQSLNKETQKVEQIQKQLEKEEYQKMGAPSVYEALKKPQYYMSLLLAFLAVAFPIIINGNYKSVAKDYGFLNDSYQTLVGALVSAANGLSRPAYASLLDKFTFKQMLTCILCFQIFLSLTCQLTNVNEVFFAIWMFLINTTFGGVLAMWPVFSAQLNGVKVGSTIYGTYWWAFGFSNFLQFIFVYFLKPKIGFNNIFYIYTGIAFSALLLLRLYNFQIDWSTYYKKKQEKEEKVVALEVLQIKTLN</sequence>
<dbReference type="eggNOG" id="KOG2504">
    <property type="taxonomic scope" value="Eukaryota"/>
</dbReference>
<evidence type="ECO:0000313" key="9">
    <source>
        <dbReference type="Proteomes" id="UP000009168"/>
    </source>
</evidence>
<evidence type="ECO:0000256" key="5">
    <source>
        <dbReference type="ARBA" id="ARBA00023136"/>
    </source>
</evidence>
<keyword evidence="9" id="KW-1185">Reference proteome</keyword>
<dbReference type="RefSeq" id="XP_001019695.2">
    <property type="nucleotide sequence ID" value="XM_001019695.3"/>
</dbReference>
<feature type="transmembrane region" description="Helical" evidence="7">
    <location>
        <begin position="592"/>
        <end position="611"/>
    </location>
</feature>
<gene>
    <name evidence="8" type="ORF">TTHERM_00136140</name>
</gene>
<dbReference type="PANTHER" id="PTHR43385:SF1">
    <property type="entry name" value="RIBOFLAVIN TRANSPORTER RIBJ"/>
    <property type="match status" value="1"/>
</dbReference>
<dbReference type="OMA" id="RENDFYH"/>
<evidence type="ECO:0000256" key="7">
    <source>
        <dbReference type="SAM" id="Phobius"/>
    </source>
</evidence>
<feature type="transmembrane region" description="Helical" evidence="7">
    <location>
        <begin position="201"/>
        <end position="218"/>
    </location>
</feature>
<feature type="transmembrane region" description="Helical" evidence="7">
    <location>
        <begin position="83"/>
        <end position="106"/>
    </location>
</feature>
<protein>
    <submittedName>
        <fullName evidence="8">Oxalate/formate antiporter</fullName>
    </submittedName>
</protein>
<keyword evidence="2" id="KW-0813">Transport</keyword>
<evidence type="ECO:0000313" key="8">
    <source>
        <dbReference type="EMBL" id="EAR99450.2"/>
    </source>
</evidence>
<feature type="transmembrane region" description="Helical" evidence="7">
    <location>
        <begin position="435"/>
        <end position="452"/>
    </location>
</feature>
<feature type="coiled-coil region" evidence="6">
    <location>
        <begin position="371"/>
        <end position="419"/>
    </location>
</feature>
<dbReference type="PANTHER" id="PTHR43385">
    <property type="entry name" value="RIBOFLAVIN TRANSPORTER RIBJ"/>
    <property type="match status" value="1"/>
</dbReference>
<dbReference type="HOGENOM" id="CLU_001265_59_6_1"/>
<dbReference type="Gene3D" id="1.20.1250.20">
    <property type="entry name" value="MFS general substrate transporter like domains"/>
    <property type="match status" value="2"/>
</dbReference>
<keyword evidence="3 7" id="KW-0812">Transmembrane</keyword>
<dbReference type="InParanoid" id="I7MF74"/>